<name>A0AAD7SMD1_9TELE</name>
<comment type="caution">
    <text evidence="2">The sequence shown here is derived from an EMBL/GenBank/DDBJ whole genome shotgun (WGS) entry which is preliminary data.</text>
</comment>
<dbReference type="EMBL" id="JAINUG010000049">
    <property type="protein sequence ID" value="KAJ8405332.1"/>
    <property type="molecule type" value="Genomic_DNA"/>
</dbReference>
<evidence type="ECO:0000313" key="3">
    <source>
        <dbReference type="Proteomes" id="UP001221898"/>
    </source>
</evidence>
<sequence length="126" mass="14562">MRQNGENDLKKENTEFKSKCGQMEQKVKETDHYSRRPNLHLYGVPERADENIIAKVKDICRASLPEGERSVVVAAIDVVHRLGRHRGRSGENQTQWPAIMRCISRTARDMMWKGLKKNDHLTANHL</sequence>
<organism evidence="2 3">
    <name type="scientific">Aldrovandia affinis</name>
    <dbReference type="NCBI Taxonomy" id="143900"/>
    <lineage>
        <taxon>Eukaryota</taxon>
        <taxon>Metazoa</taxon>
        <taxon>Chordata</taxon>
        <taxon>Craniata</taxon>
        <taxon>Vertebrata</taxon>
        <taxon>Euteleostomi</taxon>
        <taxon>Actinopterygii</taxon>
        <taxon>Neopterygii</taxon>
        <taxon>Teleostei</taxon>
        <taxon>Notacanthiformes</taxon>
        <taxon>Halosauridae</taxon>
        <taxon>Aldrovandia</taxon>
    </lineage>
</organism>
<dbReference type="Gene3D" id="3.30.70.1820">
    <property type="entry name" value="L1 transposable element, RRM domain"/>
    <property type="match status" value="1"/>
</dbReference>
<evidence type="ECO:0000313" key="2">
    <source>
        <dbReference type="EMBL" id="KAJ8405332.1"/>
    </source>
</evidence>
<dbReference type="Proteomes" id="UP001221898">
    <property type="component" value="Unassembled WGS sequence"/>
</dbReference>
<reference evidence="2" key="1">
    <citation type="journal article" date="2023" name="Science">
        <title>Genome structures resolve the early diversification of teleost fishes.</title>
        <authorList>
            <person name="Parey E."/>
            <person name="Louis A."/>
            <person name="Montfort J."/>
            <person name="Bouchez O."/>
            <person name="Roques C."/>
            <person name="Iampietro C."/>
            <person name="Lluch J."/>
            <person name="Castinel A."/>
            <person name="Donnadieu C."/>
            <person name="Desvignes T."/>
            <person name="Floi Bucao C."/>
            <person name="Jouanno E."/>
            <person name="Wen M."/>
            <person name="Mejri S."/>
            <person name="Dirks R."/>
            <person name="Jansen H."/>
            <person name="Henkel C."/>
            <person name="Chen W.J."/>
            <person name="Zahm M."/>
            <person name="Cabau C."/>
            <person name="Klopp C."/>
            <person name="Thompson A.W."/>
            <person name="Robinson-Rechavi M."/>
            <person name="Braasch I."/>
            <person name="Lecointre G."/>
            <person name="Bobe J."/>
            <person name="Postlethwait J.H."/>
            <person name="Berthelot C."/>
            <person name="Roest Crollius H."/>
            <person name="Guiguen Y."/>
        </authorList>
    </citation>
    <scope>NUCLEOTIDE SEQUENCE</scope>
    <source>
        <strain evidence="2">NC1722</strain>
    </source>
</reference>
<feature type="compositionally biased region" description="Basic and acidic residues" evidence="1">
    <location>
        <begin position="1"/>
        <end position="18"/>
    </location>
</feature>
<protein>
    <submittedName>
        <fullName evidence="2">Uncharacterized protein</fullName>
    </submittedName>
</protein>
<feature type="region of interest" description="Disordered" evidence="1">
    <location>
        <begin position="1"/>
        <end position="32"/>
    </location>
</feature>
<keyword evidence="3" id="KW-1185">Reference proteome</keyword>
<evidence type="ECO:0000256" key="1">
    <source>
        <dbReference type="SAM" id="MobiDB-lite"/>
    </source>
</evidence>
<gene>
    <name evidence="2" type="ORF">AAFF_G00323230</name>
</gene>
<accession>A0AAD7SMD1</accession>
<proteinExistence type="predicted"/>
<dbReference type="AlphaFoldDB" id="A0AAD7SMD1"/>